<name>A0A5D4SVD2_9BACI</name>
<protein>
    <submittedName>
        <fullName evidence="4">SDR family oxidoreductase</fullName>
    </submittedName>
</protein>
<comment type="caution">
    <text evidence="4">The sequence shown here is derived from an EMBL/GenBank/DDBJ whole genome shotgun (WGS) entry which is preliminary data.</text>
</comment>
<reference evidence="4 5" key="1">
    <citation type="submission" date="2019-08" db="EMBL/GenBank/DDBJ databases">
        <title>Bacillus genomes from the desert of Cuatro Cienegas, Coahuila.</title>
        <authorList>
            <person name="Olmedo-Alvarez G."/>
        </authorList>
    </citation>
    <scope>NUCLEOTIDE SEQUENCE [LARGE SCALE GENOMIC DNA]</scope>
    <source>
        <strain evidence="4 5">CH28_1T</strain>
    </source>
</reference>
<organism evidence="4 5">
    <name type="scientific">Sutcliffiella horikoshii</name>
    <dbReference type="NCBI Taxonomy" id="79883"/>
    <lineage>
        <taxon>Bacteria</taxon>
        <taxon>Bacillati</taxon>
        <taxon>Bacillota</taxon>
        <taxon>Bacilli</taxon>
        <taxon>Bacillales</taxon>
        <taxon>Bacillaceae</taxon>
        <taxon>Sutcliffiella</taxon>
    </lineage>
</organism>
<evidence type="ECO:0000313" key="5">
    <source>
        <dbReference type="Proteomes" id="UP000322524"/>
    </source>
</evidence>
<gene>
    <name evidence="4" type="ORF">FZC76_12435</name>
</gene>
<dbReference type="Proteomes" id="UP000322524">
    <property type="component" value="Unassembled WGS sequence"/>
</dbReference>
<dbReference type="GO" id="GO:0016020">
    <property type="term" value="C:membrane"/>
    <property type="evidence" value="ECO:0007669"/>
    <property type="project" value="TreeGrafter"/>
</dbReference>
<keyword evidence="2" id="KW-0560">Oxidoreductase</keyword>
<accession>A0A5D4SVD2</accession>
<dbReference type="OrthoDB" id="9775296at2"/>
<evidence type="ECO:0000256" key="1">
    <source>
        <dbReference type="ARBA" id="ARBA00006484"/>
    </source>
</evidence>
<dbReference type="AlphaFoldDB" id="A0A5D4SVD2"/>
<evidence type="ECO:0000256" key="2">
    <source>
        <dbReference type="ARBA" id="ARBA00023002"/>
    </source>
</evidence>
<dbReference type="PRINTS" id="PR00080">
    <property type="entry name" value="SDRFAMILY"/>
</dbReference>
<dbReference type="Gene3D" id="3.40.50.720">
    <property type="entry name" value="NAD(P)-binding Rossmann-like Domain"/>
    <property type="match status" value="1"/>
</dbReference>
<evidence type="ECO:0000313" key="4">
    <source>
        <dbReference type="EMBL" id="TYS67397.1"/>
    </source>
</evidence>
<dbReference type="CDD" id="cd05233">
    <property type="entry name" value="SDR_c"/>
    <property type="match status" value="1"/>
</dbReference>
<dbReference type="Pfam" id="PF00106">
    <property type="entry name" value="adh_short"/>
    <property type="match status" value="1"/>
</dbReference>
<dbReference type="InterPro" id="IPR036291">
    <property type="entry name" value="NAD(P)-bd_dom_sf"/>
</dbReference>
<dbReference type="PANTHER" id="PTHR44196:SF1">
    <property type="entry name" value="DEHYDROGENASE_REDUCTASE SDR FAMILY MEMBER 7B"/>
    <property type="match status" value="1"/>
</dbReference>
<dbReference type="PROSITE" id="PS00061">
    <property type="entry name" value="ADH_SHORT"/>
    <property type="match status" value="1"/>
</dbReference>
<dbReference type="PRINTS" id="PR00081">
    <property type="entry name" value="GDHRDH"/>
</dbReference>
<dbReference type="STRING" id="79883.GCA_001636495_03960"/>
<dbReference type="GO" id="GO:0016491">
    <property type="term" value="F:oxidoreductase activity"/>
    <property type="evidence" value="ECO:0007669"/>
    <property type="project" value="UniProtKB-KW"/>
</dbReference>
<sequence length="219" mass="24028">MQTILITGAGTGLGKELALCYAKKGYTIILTGRRLGPLEAVKEEIVSLGALAFAYQMDISSLENVKQTVSKITLEHTVDYLLNNAGAGCFGPLTNLDYGEIETTIQTNVLGTIFLTKELLPHLLKHENSKIMNIISTAGQKGKVNESVYVASKFAVRGFTESLQKELEGKVHVIATYMGGIDTPFWDETDHIKDKARLKSPREVAEMIVAQDNQLEIQI</sequence>
<dbReference type="PANTHER" id="PTHR44196">
    <property type="entry name" value="DEHYDROGENASE/REDUCTASE SDR FAMILY MEMBER 7B"/>
    <property type="match status" value="1"/>
</dbReference>
<dbReference type="EMBL" id="VTEV01000005">
    <property type="protein sequence ID" value="TYS67397.1"/>
    <property type="molecule type" value="Genomic_DNA"/>
</dbReference>
<dbReference type="SUPFAM" id="SSF51735">
    <property type="entry name" value="NAD(P)-binding Rossmann-fold domains"/>
    <property type="match status" value="1"/>
</dbReference>
<proteinExistence type="inferred from homology"/>
<dbReference type="RefSeq" id="WP_148988513.1">
    <property type="nucleotide sequence ID" value="NZ_VTEV01000005.1"/>
</dbReference>
<evidence type="ECO:0000256" key="3">
    <source>
        <dbReference type="RuleBase" id="RU000363"/>
    </source>
</evidence>
<dbReference type="InterPro" id="IPR002347">
    <property type="entry name" value="SDR_fam"/>
</dbReference>
<dbReference type="InterPro" id="IPR020904">
    <property type="entry name" value="Sc_DH/Rdtase_CS"/>
</dbReference>
<comment type="similarity">
    <text evidence="1 3">Belongs to the short-chain dehydrogenases/reductases (SDR) family.</text>
</comment>